<dbReference type="EMBL" id="CM043015">
    <property type="protein sequence ID" value="KAI4471476.1"/>
    <property type="molecule type" value="Genomic_DNA"/>
</dbReference>
<dbReference type="Proteomes" id="UP001056778">
    <property type="component" value="Chromosome 1"/>
</dbReference>
<organism evidence="1 2">
    <name type="scientific">Holotrichia oblita</name>
    <name type="common">Chafer beetle</name>
    <dbReference type="NCBI Taxonomy" id="644536"/>
    <lineage>
        <taxon>Eukaryota</taxon>
        <taxon>Metazoa</taxon>
        <taxon>Ecdysozoa</taxon>
        <taxon>Arthropoda</taxon>
        <taxon>Hexapoda</taxon>
        <taxon>Insecta</taxon>
        <taxon>Pterygota</taxon>
        <taxon>Neoptera</taxon>
        <taxon>Endopterygota</taxon>
        <taxon>Coleoptera</taxon>
        <taxon>Polyphaga</taxon>
        <taxon>Scarabaeiformia</taxon>
        <taxon>Scarabaeidae</taxon>
        <taxon>Melolonthinae</taxon>
        <taxon>Holotrichia</taxon>
    </lineage>
</organism>
<gene>
    <name evidence="1" type="ORF">MML48_1g00614</name>
</gene>
<evidence type="ECO:0000313" key="1">
    <source>
        <dbReference type="EMBL" id="KAI4471476.1"/>
    </source>
</evidence>
<proteinExistence type="predicted"/>
<keyword evidence="2" id="KW-1185">Reference proteome</keyword>
<accession>A0ACB9TXG5</accession>
<comment type="caution">
    <text evidence="1">The sequence shown here is derived from an EMBL/GenBank/DDBJ whole genome shotgun (WGS) entry which is preliminary data.</text>
</comment>
<reference evidence="1" key="1">
    <citation type="submission" date="2022-04" db="EMBL/GenBank/DDBJ databases">
        <title>Chromosome-scale genome assembly of Holotrichia oblita Faldermann.</title>
        <authorList>
            <person name="Rongchong L."/>
        </authorList>
    </citation>
    <scope>NUCLEOTIDE SEQUENCE</scope>
    <source>
        <strain evidence="1">81SQS9</strain>
    </source>
</reference>
<protein>
    <submittedName>
        <fullName evidence="1">Intimal thickness receptor-related</fullName>
    </submittedName>
</protein>
<keyword evidence="1" id="KW-0675">Receptor</keyword>
<sequence length="646" mass="76012">MDHHCPWVNNCVGENNQKYFVLFTFYIASISIHSLFLSINQFLMCIRHEWKDCSAYSPPATVVFLLFLCFEALLFAIFTAVMLGSQVQAIWNDETGIEQLKKEEARWVKKSRWKSIQAVFGRFSIVWFQFYQNFLYFQTNMFKRHLILVVSVLIVLCFHSVKCTHLKGTFRGKDFFKFLVKFGFQKTDRHQKEYTHGYIFGNITSRHNFQQPNITFAVLDRALFLDYYQNRVIYNKKEACKHMFTRINASAFDPVCNPHGNDYLRRVPCPKNELCRDEDNPNNVIKGHQFTYVIQDLQQPSFWYLSMVACYYNQSTCDWHHYEPRSGSYEIDYDIWLVNGSPNISAFSSLTYQFSFDRQNTLELYLLFWLCYMILVPLQLHAVRIQKHPVTRLFTASLLLDFIALCFILIHTLKFSLDGIGYPRLSMAGDIFDILSRTSFMLLLLLLAKGWAVTRLELTWKPLVFAIWLCYGIVHILLYVWNLTEVDIIEDIDEYQTWPGWLIIVFRTLIMVWFLYELRTTMLYEHNTQKLNFLLHFGASSLVWFIYLPILAIIALHVSALWRFKLLLGMTYSADCIAYCVMAHLLWPTRSEQYFLLAGPSFAELEELNEFNEAPHIVNNSYTSLSSVNSLDISRYDDSLKTKLTA</sequence>
<name>A0ACB9TXG5_HOLOL</name>
<evidence type="ECO:0000313" key="2">
    <source>
        <dbReference type="Proteomes" id="UP001056778"/>
    </source>
</evidence>